<dbReference type="SUPFAM" id="SSF52096">
    <property type="entry name" value="ClpP/crotonase"/>
    <property type="match status" value="1"/>
</dbReference>
<dbReference type="Pfam" id="PF03572">
    <property type="entry name" value="Peptidase_S41"/>
    <property type="match status" value="1"/>
</dbReference>
<proteinExistence type="predicted"/>
<dbReference type="PANTHER" id="PTHR32060">
    <property type="entry name" value="TAIL-SPECIFIC PROTEASE"/>
    <property type="match status" value="1"/>
</dbReference>
<dbReference type="GO" id="GO:0008236">
    <property type="term" value="F:serine-type peptidase activity"/>
    <property type="evidence" value="ECO:0007669"/>
    <property type="project" value="InterPro"/>
</dbReference>
<evidence type="ECO:0000259" key="1">
    <source>
        <dbReference type="PROSITE" id="PS50106"/>
    </source>
</evidence>
<keyword evidence="2" id="KW-0378">Hydrolase</keyword>
<sequence length="492" mass="55003">MKNIKNLFLITLISLAVTSCFKDEDDIIVSETEKTEEINDFVWKAMNSWYNWQDLVPDLADSKADDNNTYQAYLNQYSSPENLFNSLIYQTDVVDRFSWFIEDYIEQEQAFQGISKSFGLRFQGVQINTEGDVIIYVRHVADDSPASAANINRGDIINAINGTVLTTTTYNTAINGLYQDDVTLSFVSENAGTLTAIEDKTISSAVISENPVYLTKVFSDIDGKKVGYLVYNAFRSSYNDELNDAFGFFKDQNISELVLDLRLNGGGSVETSVYLASMIYANANTERFAELIFNSKQQDENDYYNFANTLNVYNSDSERTGTQAINRLSTLNQVYILTSGNTASASEMIINGLAPYMPVKLIGTTTYGKNVGSITLYDSPSSDYLNQSTANSSHLNALQPIVFQIYNKNGDSDYADGFIPNLAEIKESDYWNVTLPFGDENEAILKTALDDIRGISGRSTVTKQGDFKLLKTPLTGNKFENEMYINSDFISR</sequence>
<dbReference type="OrthoDB" id="7168509at2"/>
<dbReference type="Gene3D" id="3.30.750.170">
    <property type="match status" value="1"/>
</dbReference>
<dbReference type="PANTHER" id="PTHR32060:SF30">
    <property type="entry name" value="CARBOXY-TERMINAL PROCESSING PROTEASE CTPA"/>
    <property type="match status" value="1"/>
</dbReference>
<dbReference type="InterPro" id="IPR005151">
    <property type="entry name" value="Tail-specific_protease"/>
</dbReference>
<dbReference type="SMART" id="SM00245">
    <property type="entry name" value="TSPc"/>
    <property type="match status" value="1"/>
</dbReference>
<gene>
    <name evidence="2" type="ORF">JCM19300_3169</name>
</gene>
<accession>A0A090VGW0</accession>
<dbReference type="EMBL" id="BBNQ01000015">
    <property type="protein sequence ID" value="GAL63966.1"/>
    <property type="molecule type" value="Genomic_DNA"/>
</dbReference>
<dbReference type="InterPro" id="IPR029045">
    <property type="entry name" value="ClpP/crotonase-like_dom_sf"/>
</dbReference>
<dbReference type="GO" id="GO:0004175">
    <property type="term" value="F:endopeptidase activity"/>
    <property type="evidence" value="ECO:0007669"/>
    <property type="project" value="TreeGrafter"/>
</dbReference>
<evidence type="ECO:0000313" key="3">
    <source>
        <dbReference type="Proteomes" id="UP000029644"/>
    </source>
</evidence>
<comment type="caution">
    <text evidence="2">The sequence shown here is derived from an EMBL/GenBank/DDBJ whole genome shotgun (WGS) entry which is preliminary data.</text>
</comment>
<feature type="domain" description="PDZ" evidence="1">
    <location>
        <begin position="104"/>
        <end position="177"/>
    </location>
</feature>
<evidence type="ECO:0000313" key="2">
    <source>
        <dbReference type="EMBL" id="GAL63966.1"/>
    </source>
</evidence>
<organism evidence="2 3">
    <name type="scientific">Algibacter lectus</name>
    <dbReference type="NCBI Taxonomy" id="221126"/>
    <lineage>
        <taxon>Bacteria</taxon>
        <taxon>Pseudomonadati</taxon>
        <taxon>Bacteroidota</taxon>
        <taxon>Flavobacteriia</taxon>
        <taxon>Flavobacteriales</taxon>
        <taxon>Flavobacteriaceae</taxon>
        <taxon>Algibacter</taxon>
    </lineage>
</organism>
<dbReference type="PROSITE" id="PS50106">
    <property type="entry name" value="PDZ"/>
    <property type="match status" value="1"/>
</dbReference>
<dbReference type="Gene3D" id="2.30.42.10">
    <property type="match status" value="1"/>
</dbReference>
<dbReference type="PROSITE" id="PS51257">
    <property type="entry name" value="PROKAR_LIPOPROTEIN"/>
    <property type="match status" value="1"/>
</dbReference>
<dbReference type="RefSeq" id="WP_042505808.1">
    <property type="nucleotide sequence ID" value="NZ_BBNQ01000015.1"/>
</dbReference>
<protein>
    <submittedName>
        <fullName evidence="2">Carboxyl-terminal protease</fullName>
    </submittedName>
</protein>
<dbReference type="GO" id="GO:0006508">
    <property type="term" value="P:proteolysis"/>
    <property type="evidence" value="ECO:0007669"/>
    <property type="project" value="UniProtKB-KW"/>
</dbReference>
<dbReference type="Proteomes" id="UP000029644">
    <property type="component" value="Unassembled WGS sequence"/>
</dbReference>
<dbReference type="GO" id="GO:0007165">
    <property type="term" value="P:signal transduction"/>
    <property type="evidence" value="ECO:0007669"/>
    <property type="project" value="TreeGrafter"/>
</dbReference>
<dbReference type="InterPro" id="IPR041613">
    <property type="entry name" value="Pept_S41_N"/>
</dbReference>
<dbReference type="Gene3D" id="3.90.226.10">
    <property type="entry name" value="2-enoyl-CoA Hydratase, Chain A, domain 1"/>
    <property type="match status" value="1"/>
</dbReference>
<dbReference type="InterPro" id="IPR001478">
    <property type="entry name" value="PDZ"/>
</dbReference>
<name>A0A090VGW0_9FLAO</name>
<dbReference type="Pfam" id="PF00595">
    <property type="entry name" value="PDZ"/>
    <property type="match status" value="1"/>
</dbReference>
<dbReference type="GO" id="GO:0030288">
    <property type="term" value="C:outer membrane-bounded periplasmic space"/>
    <property type="evidence" value="ECO:0007669"/>
    <property type="project" value="TreeGrafter"/>
</dbReference>
<dbReference type="AlphaFoldDB" id="A0A090VGW0"/>
<keyword evidence="2" id="KW-0645">Protease</keyword>
<dbReference type="InterPro" id="IPR036034">
    <property type="entry name" value="PDZ_sf"/>
</dbReference>
<dbReference type="CDD" id="cd07561">
    <property type="entry name" value="Peptidase_S41_CPP_like"/>
    <property type="match status" value="1"/>
</dbReference>
<dbReference type="SMART" id="SM00228">
    <property type="entry name" value="PDZ"/>
    <property type="match status" value="1"/>
</dbReference>
<dbReference type="SUPFAM" id="SSF50156">
    <property type="entry name" value="PDZ domain-like"/>
    <property type="match status" value="1"/>
</dbReference>
<dbReference type="Pfam" id="PF18294">
    <property type="entry name" value="Pept_S41_N"/>
    <property type="match status" value="1"/>
</dbReference>
<reference evidence="2 3" key="1">
    <citation type="journal article" date="2014" name="Genome Announc.">
        <title>Draft Genome Sequences of Marine Flavobacterium Algibacter lectus Strains SS8 and NR4.</title>
        <authorList>
            <person name="Takatani N."/>
            <person name="Nakanishi M."/>
            <person name="Meirelles P."/>
            <person name="Mino S."/>
            <person name="Suda W."/>
            <person name="Oshima K."/>
            <person name="Hattori M."/>
            <person name="Ohkuma M."/>
            <person name="Hosokawa M."/>
            <person name="Miyashita K."/>
            <person name="Thompson F.L."/>
            <person name="Niwa A."/>
            <person name="Sawabe T."/>
            <person name="Sawabe T."/>
        </authorList>
    </citation>
    <scope>NUCLEOTIDE SEQUENCE [LARGE SCALE GENOMIC DNA]</scope>
    <source>
        <strain evidence="2 3">JCM 19300</strain>
    </source>
</reference>